<dbReference type="Proteomes" id="UP000314294">
    <property type="component" value="Unassembled WGS sequence"/>
</dbReference>
<proteinExistence type="predicted"/>
<protein>
    <submittedName>
        <fullName evidence="2">Uncharacterized protein</fullName>
    </submittedName>
</protein>
<comment type="caution">
    <text evidence="2">The sequence shown here is derived from an EMBL/GenBank/DDBJ whole genome shotgun (WGS) entry which is preliminary data.</text>
</comment>
<keyword evidence="3" id="KW-1185">Reference proteome</keyword>
<dbReference type="AlphaFoldDB" id="A0A4Z2EBH3"/>
<gene>
    <name evidence="2" type="ORF">EYF80_063971</name>
</gene>
<organism evidence="2 3">
    <name type="scientific">Liparis tanakae</name>
    <name type="common">Tanaka's snailfish</name>
    <dbReference type="NCBI Taxonomy" id="230148"/>
    <lineage>
        <taxon>Eukaryota</taxon>
        <taxon>Metazoa</taxon>
        <taxon>Chordata</taxon>
        <taxon>Craniata</taxon>
        <taxon>Vertebrata</taxon>
        <taxon>Euteleostomi</taxon>
        <taxon>Actinopterygii</taxon>
        <taxon>Neopterygii</taxon>
        <taxon>Teleostei</taxon>
        <taxon>Neoteleostei</taxon>
        <taxon>Acanthomorphata</taxon>
        <taxon>Eupercaria</taxon>
        <taxon>Perciformes</taxon>
        <taxon>Cottioidei</taxon>
        <taxon>Cottales</taxon>
        <taxon>Liparidae</taxon>
        <taxon>Liparis</taxon>
    </lineage>
</organism>
<accession>A0A4Z2EBH3</accession>
<sequence>MRNRERDRESRNRPGRRRNTKPGNDKLELAGGTGHHNREGQGQNRRSLSRPGRRRSMGNWDQLGRRRSMGNWDQPGRRRGMGN</sequence>
<evidence type="ECO:0000313" key="2">
    <source>
        <dbReference type="EMBL" id="TNN25894.1"/>
    </source>
</evidence>
<feature type="compositionally biased region" description="Basic residues" evidence="1">
    <location>
        <begin position="47"/>
        <end position="56"/>
    </location>
</feature>
<feature type="region of interest" description="Disordered" evidence="1">
    <location>
        <begin position="1"/>
        <end position="83"/>
    </location>
</feature>
<reference evidence="2 3" key="1">
    <citation type="submission" date="2019-03" db="EMBL/GenBank/DDBJ databases">
        <title>First draft genome of Liparis tanakae, snailfish: a comprehensive survey of snailfish specific genes.</title>
        <authorList>
            <person name="Kim W."/>
            <person name="Song I."/>
            <person name="Jeong J.-H."/>
            <person name="Kim D."/>
            <person name="Kim S."/>
            <person name="Ryu S."/>
            <person name="Song J.Y."/>
            <person name="Lee S.K."/>
        </authorList>
    </citation>
    <scope>NUCLEOTIDE SEQUENCE [LARGE SCALE GENOMIC DNA]</scope>
    <source>
        <tissue evidence="2">Muscle</tissue>
    </source>
</reference>
<evidence type="ECO:0000313" key="3">
    <source>
        <dbReference type="Proteomes" id="UP000314294"/>
    </source>
</evidence>
<dbReference type="EMBL" id="SRLO01011403">
    <property type="protein sequence ID" value="TNN25894.1"/>
    <property type="molecule type" value="Genomic_DNA"/>
</dbReference>
<name>A0A4Z2EBH3_9TELE</name>
<feature type="compositionally biased region" description="Basic and acidic residues" evidence="1">
    <location>
        <begin position="1"/>
        <end position="12"/>
    </location>
</feature>
<evidence type="ECO:0000256" key="1">
    <source>
        <dbReference type="SAM" id="MobiDB-lite"/>
    </source>
</evidence>